<dbReference type="Proteomes" id="UP000061382">
    <property type="component" value="Chromosome"/>
</dbReference>
<dbReference type="GO" id="GO:0016491">
    <property type="term" value="F:oxidoreductase activity"/>
    <property type="evidence" value="ECO:0007669"/>
    <property type="project" value="UniProtKB-KW"/>
</dbReference>
<proteinExistence type="inferred from homology"/>
<keyword evidence="2" id="KW-0560">Oxidoreductase</keyword>
<dbReference type="KEGG" id="rti:DC20_16555"/>
<dbReference type="EMBL" id="CP012643">
    <property type="protein sequence ID" value="ALJ00286.1"/>
    <property type="molecule type" value="Genomic_DNA"/>
</dbReference>
<sequence>MQTKTLKKGKNKNYLVFGGSSDIGKELVHLLSKEENRIYATYNQHPVQAEASGTEYHFLDVLAEELDLSFLPEVLDGFVYCPGSINLVPFHRIKPSDFLADFQLQVNGAIKILQAILPKLKAAGTASIVFFSTVAVQTGFIFHSQVAVSKGAIEGLTRALSAEFAPSIRVNAIAPSLTDTPLAAKYLNTEEKIQANAQRHPLKKLGTPQDIAEMAAFLLSEKSAWMTGQILHVDGGVSSIRG</sequence>
<comment type="similarity">
    <text evidence="1">Belongs to the short-chain dehydrogenases/reductases (SDR) family.</text>
</comment>
<dbReference type="InterPro" id="IPR051122">
    <property type="entry name" value="SDR_DHRS6-like"/>
</dbReference>
<name>A0A0P0D0E9_9BACT</name>
<keyword evidence="4" id="KW-1185">Reference proteome</keyword>
<evidence type="ECO:0000313" key="4">
    <source>
        <dbReference type="Proteomes" id="UP000061382"/>
    </source>
</evidence>
<dbReference type="PANTHER" id="PTHR43477:SF1">
    <property type="entry name" value="DIHYDROANTICAPSIN 7-DEHYDROGENASE"/>
    <property type="match status" value="1"/>
</dbReference>
<protein>
    <submittedName>
        <fullName evidence="3">Oxidoreductase</fullName>
    </submittedName>
</protein>
<evidence type="ECO:0000313" key="3">
    <source>
        <dbReference type="EMBL" id="ALJ00286.1"/>
    </source>
</evidence>
<dbReference type="PRINTS" id="PR00081">
    <property type="entry name" value="GDHRDH"/>
</dbReference>
<dbReference type="SUPFAM" id="SSF51735">
    <property type="entry name" value="NAD(P)-binding Rossmann-fold domains"/>
    <property type="match status" value="1"/>
</dbReference>
<dbReference type="STRING" id="512763.DC20_16555"/>
<dbReference type="CDD" id="cd05233">
    <property type="entry name" value="SDR_c"/>
    <property type="match status" value="1"/>
</dbReference>
<dbReference type="Pfam" id="PF13561">
    <property type="entry name" value="adh_short_C2"/>
    <property type="match status" value="1"/>
</dbReference>
<dbReference type="OrthoDB" id="9804104at2"/>
<dbReference type="AlphaFoldDB" id="A0A0P0D0E9"/>
<accession>A0A0P0D0E9</accession>
<dbReference type="PATRIC" id="fig|512763.3.peg.3644"/>
<evidence type="ECO:0000256" key="2">
    <source>
        <dbReference type="ARBA" id="ARBA00023002"/>
    </source>
</evidence>
<gene>
    <name evidence="3" type="ORF">DC20_16555</name>
</gene>
<organism evidence="3 4">
    <name type="scientific">Rufibacter tibetensis</name>
    <dbReference type="NCBI Taxonomy" id="512763"/>
    <lineage>
        <taxon>Bacteria</taxon>
        <taxon>Pseudomonadati</taxon>
        <taxon>Bacteroidota</taxon>
        <taxon>Cytophagia</taxon>
        <taxon>Cytophagales</taxon>
        <taxon>Hymenobacteraceae</taxon>
        <taxon>Rufibacter</taxon>
    </lineage>
</organism>
<dbReference type="Gene3D" id="3.40.50.720">
    <property type="entry name" value="NAD(P)-binding Rossmann-like Domain"/>
    <property type="match status" value="1"/>
</dbReference>
<dbReference type="PANTHER" id="PTHR43477">
    <property type="entry name" value="DIHYDROANTICAPSIN 7-DEHYDROGENASE"/>
    <property type="match status" value="1"/>
</dbReference>
<dbReference type="InterPro" id="IPR036291">
    <property type="entry name" value="NAD(P)-bd_dom_sf"/>
</dbReference>
<reference evidence="3 4" key="1">
    <citation type="submission" date="2015-08" db="EMBL/GenBank/DDBJ databases">
        <title>Complete genome sequence of Rufibacter tibetensis strain 1351t, a radiation-resistant bacterium from tibet plateau.</title>
        <authorList>
            <person name="Dai J."/>
        </authorList>
    </citation>
    <scope>NUCLEOTIDE SEQUENCE [LARGE SCALE GENOMIC DNA]</scope>
    <source>
        <strain evidence="3 4">1351</strain>
    </source>
</reference>
<dbReference type="InterPro" id="IPR002347">
    <property type="entry name" value="SDR_fam"/>
</dbReference>
<evidence type="ECO:0000256" key="1">
    <source>
        <dbReference type="ARBA" id="ARBA00006484"/>
    </source>
</evidence>